<dbReference type="OMA" id="ECESPID"/>
<dbReference type="VEuPathDB" id="FungiDB:HCDG_09422"/>
<reference evidence="3" key="1">
    <citation type="submission" date="2009-05" db="EMBL/GenBank/DDBJ databases">
        <title>The genome sequence of Ajellomyces capsulatus strain H143.</title>
        <authorList>
            <person name="Champion M."/>
            <person name="Cuomo C.A."/>
            <person name="Ma L.-J."/>
            <person name="Henn M.R."/>
            <person name="Sil A."/>
            <person name="Goldman B."/>
            <person name="Young S.K."/>
            <person name="Kodira C.D."/>
            <person name="Zeng Q."/>
            <person name="Koehrsen M."/>
            <person name="Alvarado L."/>
            <person name="Berlin A.M."/>
            <person name="Borenstein D."/>
            <person name="Chen Z."/>
            <person name="Engels R."/>
            <person name="Freedman E."/>
            <person name="Gellesch M."/>
            <person name="Goldberg J."/>
            <person name="Griggs A."/>
            <person name="Gujja S."/>
            <person name="Heiman D.I."/>
            <person name="Hepburn T.A."/>
            <person name="Howarth C."/>
            <person name="Jen D."/>
            <person name="Larson L."/>
            <person name="Lewis B."/>
            <person name="Mehta T."/>
            <person name="Park D."/>
            <person name="Pearson M."/>
            <person name="Roberts A."/>
            <person name="Saif S."/>
            <person name="Shea T.D."/>
            <person name="Shenoy N."/>
            <person name="Sisk P."/>
            <person name="Stolte C."/>
            <person name="Sykes S."/>
            <person name="Walk T."/>
            <person name="White J."/>
            <person name="Yandava C."/>
            <person name="Klein B."/>
            <person name="McEwen J.G."/>
            <person name="Puccia R."/>
            <person name="Goldman G.H."/>
            <person name="Felipe M.S."/>
            <person name="Nino-Vega G."/>
            <person name="San-Blas G."/>
            <person name="Taylor J.W."/>
            <person name="Mendoza L."/>
            <person name="Galagan J.E."/>
            <person name="Nusbaum C."/>
            <person name="Birren B.W."/>
        </authorList>
    </citation>
    <scope>NUCLEOTIDE SEQUENCE [LARGE SCALE GENOMIC DNA]</scope>
    <source>
        <strain evidence="3">H143</strain>
    </source>
</reference>
<evidence type="ECO:0000313" key="3">
    <source>
        <dbReference type="Proteomes" id="UP000002624"/>
    </source>
</evidence>
<dbReference type="OrthoDB" id="4185121at2759"/>
<dbReference type="Proteomes" id="UP000002624">
    <property type="component" value="Unassembled WGS sequence"/>
</dbReference>
<proteinExistence type="predicted"/>
<feature type="region of interest" description="Disordered" evidence="1">
    <location>
        <begin position="23"/>
        <end position="115"/>
    </location>
</feature>
<dbReference type="AlphaFoldDB" id="C6HT91"/>
<dbReference type="EMBL" id="GG692440">
    <property type="protein sequence ID" value="EER36538.1"/>
    <property type="molecule type" value="Genomic_DNA"/>
</dbReference>
<dbReference type="HOGENOM" id="CLU_841893_0_0_1"/>
<protein>
    <submittedName>
        <fullName evidence="2">Uncharacterized protein</fullName>
    </submittedName>
</protein>
<name>C6HT91_AJECH</name>
<evidence type="ECO:0000256" key="1">
    <source>
        <dbReference type="SAM" id="MobiDB-lite"/>
    </source>
</evidence>
<feature type="compositionally biased region" description="Polar residues" evidence="1">
    <location>
        <begin position="38"/>
        <end position="61"/>
    </location>
</feature>
<accession>C6HT91</accession>
<gene>
    <name evidence="2" type="ORF">HCDG_09422</name>
</gene>
<evidence type="ECO:0000313" key="2">
    <source>
        <dbReference type="EMBL" id="EER36538.1"/>
    </source>
</evidence>
<feature type="compositionally biased region" description="Polar residues" evidence="1">
    <location>
        <begin position="95"/>
        <end position="109"/>
    </location>
</feature>
<organism evidence="2 3">
    <name type="scientific">Ajellomyces capsulatus (strain H143)</name>
    <name type="common">Darling's disease fungus</name>
    <name type="synonym">Histoplasma capsulatum</name>
    <dbReference type="NCBI Taxonomy" id="544712"/>
    <lineage>
        <taxon>Eukaryota</taxon>
        <taxon>Fungi</taxon>
        <taxon>Dikarya</taxon>
        <taxon>Ascomycota</taxon>
        <taxon>Pezizomycotina</taxon>
        <taxon>Eurotiomycetes</taxon>
        <taxon>Eurotiomycetidae</taxon>
        <taxon>Onygenales</taxon>
        <taxon>Ajellomycetaceae</taxon>
        <taxon>Histoplasma</taxon>
    </lineage>
</organism>
<sequence length="330" mass="35946">MGAALETSKRAYESFRSICRSAKSCITRPGDTKAVPPGNSSEPATVADNVSSRSRPTQRRITPSVGGAPGPSPPPSTPTSCLPQGPMTSGVGGTLNPSAPRSTSTSSLDESPLDKNDVLREAPIAGFRLPSRKAQLIMQAYRLGHDNGCTTNDLSFHGWFACVKLNTAIYFRSNAKIVDGQLILKLDVSKRAINPSFKAHLQIGVLDNMIPEMYLKFSKFSFNQRSADSTVFTHYPNSDAEVRATMTTNPQTKVRDMRVTLWCNLGGCESPFDSRRDNNAGSYHDPTLLGDCRTISPEESLYMKHFNDTSPSKFGDYLSSGRMLTGFFGQ</sequence>